<dbReference type="GO" id="GO:1990351">
    <property type="term" value="C:transporter complex"/>
    <property type="evidence" value="ECO:0007669"/>
    <property type="project" value="TreeGrafter"/>
</dbReference>
<evidence type="ECO:0000256" key="2">
    <source>
        <dbReference type="ARBA" id="ARBA00023136"/>
    </source>
</evidence>
<sequence>MSSFETQRRRVLTGVALVPALLLAACGFRPRHYVGLAQRTLHFRFDRAAALEPLVHEMLAGTPATVVTDPKAADATVVLGPLEEAREIIALSASGTVREYALRSVLTVRLVDRAGEERLPPTRLVAERDYSYDDSRIAARAEEEQVILTDMRRELLRRALLLVDRRLVARP</sequence>
<keyword evidence="3" id="KW-0564">Palmitate</keyword>
<dbReference type="KEGG" id="htl:HPTL_1559"/>
<dbReference type="GO" id="GO:0043165">
    <property type="term" value="P:Gram-negative-bacterium-type cell outer membrane assembly"/>
    <property type="evidence" value="ECO:0007669"/>
    <property type="project" value="InterPro"/>
</dbReference>
<evidence type="ECO:0000256" key="1">
    <source>
        <dbReference type="ARBA" id="ARBA00022729"/>
    </source>
</evidence>
<dbReference type="Pfam" id="PF04390">
    <property type="entry name" value="LptE"/>
    <property type="match status" value="1"/>
</dbReference>
<keyword evidence="2" id="KW-0472">Membrane</keyword>
<dbReference type="Gene3D" id="3.30.160.150">
    <property type="entry name" value="Lipoprotein like domain"/>
    <property type="match status" value="1"/>
</dbReference>
<dbReference type="AlphaFoldDB" id="A0A2Z6DZQ8"/>
<evidence type="ECO:0008006" key="8">
    <source>
        <dbReference type="Google" id="ProtNLM"/>
    </source>
</evidence>
<keyword evidence="4" id="KW-0998">Cell outer membrane</keyword>
<dbReference type="EMBL" id="AP018558">
    <property type="protein sequence ID" value="BBD77819.1"/>
    <property type="molecule type" value="Genomic_DNA"/>
</dbReference>
<dbReference type="GO" id="GO:0019867">
    <property type="term" value="C:outer membrane"/>
    <property type="evidence" value="ECO:0007669"/>
    <property type="project" value="InterPro"/>
</dbReference>
<dbReference type="OrthoDB" id="5298094at2"/>
<proteinExistence type="predicted"/>
<dbReference type="Proteomes" id="UP000262004">
    <property type="component" value="Chromosome"/>
</dbReference>
<protein>
    <recommendedName>
        <fullName evidence="8">LPS-assembly lipoprotein LptE</fullName>
    </recommendedName>
</protein>
<evidence type="ECO:0000313" key="6">
    <source>
        <dbReference type="EMBL" id="BBD77819.1"/>
    </source>
</evidence>
<dbReference type="PANTHER" id="PTHR38098">
    <property type="entry name" value="LPS-ASSEMBLY LIPOPROTEIN LPTE"/>
    <property type="match status" value="1"/>
</dbReference>
<evidence type="ECO:0000313" key="7">
    <source>
        <dbReference type="Proteomes" id="UP000262004"/>
    </source>
</evidence>
<organism evidence="6 7">
    <name type="scientific">Hydrogenophilus thermoluteolus</name>
    <name type="common">Pseudomonas hydrogenothermophila</name>
    <dbReference type="NCBI Taxonomy" id="297"/>
    <lineage>
        <taxon>Bacteria</taxon>
        <taxon>Pseudomonadati</taxon>
        <taxon>Pseudomonadota</taxon>
        <taxon>Hydrogenophilia</taxon>
        <taxon>Hydrogenophilales</taxon>
        <taxon>Hydrogenophilaceae</taxon>
        <taxon>Hydrogenophilus</taxon>
    </lineage>
</organism>
<dbReference type="GO" id="GO:0001530">
    <property type="term" value="F:lipopolysaccharide binding"/>
    <property type="evidence" value="ECO:0007669"/>
    <property type="project" value="TreeGrafter"/>
</dbReference>
<evidence type="ECO:0000256" key="4">
    <source>
        <dbReference type="ARBA" id="ARBA00023237"/>
    </source>
</evidence>
<dbReference type="InterPro" id="IPR007485">
    <property type="entry name" value="LPS_assembly_LptE"/>
</dbReference>
<reference evidence="6 7" key="1">
    <citation type="submission" date="2018-04" db="EMBL/GenBank/DDBJ databases">
        <title>Complete genome sequence of Hydrogenophilus thermoluteolus TH-1.</title>
        <authorList>
            <person name="Arai H."/>
        </authorList>
    </citation>
    <scope>NUCLEOTIDE SEQUENCE [LARGE SCALE GENOMIC DNA]</scope>
    <source>
        <strain evidence="6 7">TH-1</strain>
    </source>
</reference>
<dbReference type="PROSITE" id="PS51318">
    <property type="entry name" value="TAT"/>
    <property type="match status" value="1"/>
</dbReference>
<dbReference type="RefSeq" id="WP_119335523.1">
    <property type="nucleotide sequence ID" value="NZ_AP018558.1"/>
</dbReference>
<name>A0A2Z6DZQ8_HYDTE</name>
<dbReference type="GO" id="GO:0015920">
    <property type="term" value="P:lipopolysaccharide transport"/>
    <property type="evidence" value="ECO:0007669"/>
    <property type="project" value="TreeGrafter"/>
</dbReference>
<keyword evidence="5" id="KW-0449">Lipoprotein</keyword>
<dbReference type="InterPro" id="IPR006311">
    <property type="entry name" value="TAT_signal"/>
</dbReference>
<accession>A0A2Z6DZQ8</accession>
<evidence type="ECO:0000256" key="3">
    <source>
        <dbReference type="ARBA" id="ARBA00023139"/>
    </source>
</evidence>
<gene>
    <name evidence="6" type="ORF">HPTL_1559</name>
</gene>
<dbReference type="PANTHER" id="PTHR38098:SF1">
    <property type="entry name" value="LPS-ASSEMBLY LIPOPROTEIN LPTE"/>
    <property type="match status" value="1"/>
</dbReference>
<keyword evidence="1" id="KW-0732">Signal</keyword>
<evidence type="ECO:0000256" key="5">
    <source>
        <dbReference type="ARBA" id="ARBA00023288"/>
    </source>
</evidence>
<keyword evidence="7" id="KW-1185">Reference proteome</keyword>